<keyword evidence="2" id="KW-0378">Hydrolase</keyword>
<keyword evidence="1" id="KW-0547">Nucleotide-binding</keyword>
<dbReference type="GO" id="GO:0005737">
    <property type="term" value="C:cytoplasm"/>
    <property type="evidence" value="ECO:0007669"/>
    <property type="project" value="TreeGrafter"/>
</dbReference>
<keyword evidence="3" id="KW-0143">Chaperone</keyword>
<protein>
    <submittedName>
        <fullName evidence="7">ATP-binding protein</fullName>
    </submittedName>
</protein>
<evidence type="ECO:0000259" key="6">
    <source>
        <dbReference type="SMART" id="SM00833"/>
    </source>
</evidence>
<feature type="domain" description="CobW C-terminal" evidence="6">
    <location>
        <begin position="228"/>
        <end position="319"/>
    </location>
</feature>
<dbReference type="SMART" id="SM00833">
    <property type="entry name" value="CobW_C"/>
    <property type="match status" value="1"/>
</dbReference>
<dbReference type="InterPro" id="IPR003495">
    <property type="entry name" value="CobW/HypB/UreG_nucleotide-bd"/>
</dbReference>
<keyword evidence="7" id="KW-0067">ATP-binding</keyword>
<sequence length="339" mass="35929">MPSTLPVLILTGYLGSGKTTVLNHFLATGGARIGVIINDFGDVNVDAALVAGHVAEPVSIAGGCLCCIEDPRQLDDALRALSRPSLELDAIVIEGSGIAEPPGLIHMVLGSDVRDVRFGGLVEVIAVSRVALAEAGGWDLAQHVKAAAVVLLTTTDLADPRETAAVRERIAHANPHALVIDAPHGAADPRLFFDAAEHPVPEGGQLALWEFGRAPGHDHHDHDHHVHHRATSLDAPATVDPAALAELLEDPPGSVHRVKAIVDVAAGRGIRRFVAHSVAGYVSVEKIDRPSDEPPRSRMVAIGLEHDDAALRRRLDALVRPHGSPAATARELRRLTRFL</sequence>
<dbReference type="GO" id="GO:0005524">
    <property type="term" value="F:ATP binding"/>
    <property type="evidence" value="ECO:0007669"/>
    <property type="project" value="UniProtKB-KW"/>
</dbReference>
<name>A0A0B0DHN4_9MICC</name>
<gene>
    <name evidence="7" type="ORF">AS25_02800</name>
</gene>
<comment type="similarity">
    <text evidence="4">Belongs to the SIMIBI class G3E GTPase family. ZNG1 subfamily.</text>
</comment>
<evidence type="ECO:0000313" key="8">
    <source>
        <dbReference type="Proteomes" id="UP000030664"/>
    </source>
</evidence>
<dbReference type="STRING" id="223184.AS25_02800"/>
<dbReference type="Pfam" id="PF02492">
    <property type="entry name" value="cobW"/>
    <property type="match status" value="1"/>
</dbReference>
<dbReference type="Gene3D" id="3.30.1220.10">
    <property type="entry name" value="CobW-like, C-terminal domain"/>
    <property type="match status" value="1"/>
</dbReference>
<evidence type="ECO:0000313" key="7">
    <source>
        <dbReference type="EMBL" id="KHE74774.1"/>
    </source>
</evidence>
<dbReference type="GO" id="GO:0016787">
    <property type="term" value="F:hydrolase activity"/>
    <property type="evidence" value="ECO:0007669"/>
    <property type="project" value="UniProtKB-KW"/>
</dbReference>
<proteinExistence type="inferred from homology"/>
<evidence type="ECO:0000256" key="1">
    <source>
        <dbReference type="ARBA" id="ARBA00022741"/>
    </source>
</evidence>
<dbReference type="Gene3D" id="3.40.50.300">
    <property type="entry name" value="P-loop containing nucleotide triphosphate hydrolases"/>
    <property type="match status" value="1"/>
</dbReference>
<dbReference type="InterPro" id="IPR036627">
    <property type="entry name" value="CobW-likC_sf"/>
</dbReference>
<evidence type="ECO:0000256" key="4">
    <source>
        <dbReference type="ARBA" id="ARBA00034320"/>
    </source>
</evidence>
<dbReference type="RefSeq" id="WP_035961149.1">
    <property type="nucleotide sequence ID" value="NZ_JROM01000016.1"/>
</dbReference>
<dbReference type="InterPro" id="IPR011629">
    <property type="entry name" value="CobW-like_C"/>
</dbReference>
<dbReference type="PANTHER" id="PTHR13748:SF62">
    <property type="entry name" value="COBW DOMAIN-CONTAINING PROTEIN"/>
    <property type="match status" value="1"/>
</dbReference>
<dbReference type="InterPro" id="IPR027417">
    <property type="entry name" value="P-loop_NTPase"/>
</dbReference>
<dbReference type="EMBL" id="JROM01000016">
    <property type="protein sequence ID" value="KHE74774.1"/>
    <property type="molecule type" value="Genomic_DNA"/>
</dbReference>
<comment type="catalytic activity">
    <reaction evidence="5">
        <text>GTP + H2O = GDP + phosphate + H(+)</text>
        <dbReference type="Rhea" id="RHEA:19669"/>
        <dbReference type="ChEBI" id="CHEBI:15377"/>
        <dbReference type="ChEBI" id="CHEBI:15378"/>
        <dbReference type="ChEBI" id="CHEBI:37565"/>
        <dbReference type="ChEBI" id="CHEBI:43474"/>
        <dbReference type="ChEBI" id="CHEBI:58189"/>
    </reaction>
    <physiologicalReaction direction="left-to-right" evidence="5">
        <dbReference type="Rhea" id="RHEA:19670"/>
    </physiologicalReaction>
</comment>
<dbReference type="PANTHER" id="PTHR13748">
    <property type="entry name" value="COBW-RELATED"/>
    <property type="match status" value="1"/>
</dbReference>
<dbReference type="Proteomes" id="UP000030664">
    <property type="component" value="Unassembled WGS sequence"/>
</dbReference>
<dbReference type="SUPFAM" id="SSF90002">
    <property type="entry name" value="Hypothetical protein YjiA, C-terminal domain"/>
    <property type="match status" value="1"/>
</dbReference>
<organism evidence="7 8">
    <name type="scientific">Kocuria marina</name>
    <dbReference type="NCBI Taxonomy" id="223184"/>
    <lineage>
        <taxon>Bacteria</taxon>
        <taxon>Bacillati</taxon>
        <taxon>Actinomycetota</taxon>
        <taxon>Actinomycetes</taxon>
        <taxon>Micrococcales</taxon>
        <taxon>Micrococcaceae</taxon>
        <taxon>Kocuria</taxon>
    </lineage>
</organism>
<comment type="caution">
    <text evidence="7">The sequence shown here is derived from an EMBL/GenBank/DDBJ whole genome shotgun (WGS) entry which is preliminary data.</text>
</comment>
<evidence type="ECO:0000256" key="2">
    <source>
        <dbReference type="ARBA" id="ARBA00022801"/>
    </source>
</evidence>
<dbReference type="eggNOG" id="COG0523">
    <property type="taxonomic scope" value="Bacteria"/>
</dbReference>
<reference evidence="7 8" key="1">
    <citation type="submission" date="2014-09" db="EMBL/GenBank/DDBJ databases">
        <title>High-quality draft genome sequence of Kocuria marina SO9-6, an actinobacterium isolated from a copper mine.</title>
        <authorList>
            <person name="Castro D.B."/>
            <person name="Pereira L.B."/>
            <person name="Silva M.V."/>
            <person name="Silva B.P."/>
            <person name="Zanardi B.R."/>
            <person name="Carlos C."/>
            <person name="Belgini D.R."/>
            <person name="Limache E.G."/>
            <person name="Lacerda G.V."/>
            <person name="Nery M.B."/>
            <person name="Gomes M.B."/>
            <person name="Souza S."/>
            <person name="Silva T.M."/>
            <person name="Rodrigues V.D."/>
            <person name="Paulino L.C."/>
            <person name="Vicentini R."/>
            <person name="Ferraz L.F."/>
            <person name="Ottoboni L.M."/>
        </authorList>
    </citation>
    <scope>NUCLEOTIDE SEQUENCE [LARGE SCALE GENOMIC DNA]</scope>
    <source>
        <strain evidence="7 8">SO9-6</strain>
    </source>
</reference>
<evidence type="ECO:0000256" key="3">
    <source>
        <dbReference type="ARBA" id="ARBA00023186"/>
    </source>
</evidence>
<accession>A0A0B0DHN4</accession>
<dbReference type="SUPFAM" id="SSF52540">
    <property type="entry name" value="P-loop containing nucleoside triphosphate hydrolases"/>
    <property type="match status" value="1"/>
</dbReference>
<evidence type="ECO:0000256" key="5">
    <source>
        <dbReference type="ARBA" id="ARBA00049117"/>
    </source>
</evidence>
<dbReference type="InterPro" id="IPR051316">
    <property type="entry name" value="Zinc-reg_GTPase_activator"/>
</dbReference>
<dbReference type="Pfam" id="PF07683">
    <property type="entry name" value="CobW_C"/>
    <property type="match status" value="1"/>
</dbReference>
<dbReference type="AlphaFoldDB" id="A0A0B0DHN4"/>